<organism evidence="3 4">
    <name type="scientific">Lysobacter concretionis Ko07 = DSM 16239</name>
    <dbReference type="NCBI Taxonomy" id="1122185"/>
    <lineage>
        <taxon>Bacteria</taxon>
        <taxon>Pseudomonadati</taxon>
        <taxon>Pseudomonadota</taxon>
        <taxon>Gammaproteobacteria</taxon>
        <taxon>Lysobacterales</taxon>
        <taxon>Lysobacteraceae</taxon>
        <taxon>Novilysobacter</taxon>
    </lineage>
</organism>
<dbReference type="eggNOG" id="ENOG5031IU4">
    <property type="taxonomic scope" value="Bacteria"/>
</dbReference>
<sequence>MSIVSRWLAPLILAAGFGVIALAPAPAQAQSSNDLIRVLVDVADVIYHSGQPYYRNGNYGYNDRLIVVRDPRGQPRYYRNVPRSHYVNVYRPAPPIYRGNAYRHGHDVKCNKHGKCKSKVSYYDPRHDRDRNHWRDRDHRYGGRR</sequence>
<dbReference type="EMBL" id="AVPS01000001">
    <property type="protein sequence ID" value="KGM52886.1"/>
    <property type="molecule type" value="Genomic_DNA"/>
</dbReference>
<dbReference type="Proteomes" id="UP000030017">
    <property type="component" value="Unassembled WGS sequence"/>
</dbReference>
<reference evidence="3 4" key="1">
    <citation type="submission" date="2013-08" db="EMBL/GenBank/DDBJ databases">
        <title>Genome sequencing of Lysobacter.</title>
        <authorList>
            <person name="Zhang S."/>
            <person name="Wang G."/>
        </authorList>
    </citation>
    <scope>NUCLEOTIDE SEQUENCE [LARGE SCALE GENOMIC DNA]</scope>
    <source>
        <strain evidence="3 4">Ko07</strain>
    </source>
</reference>
<feature type="chain" id="PRO_5001969132" evidence="2">
    <location>
        <begin position="30"/>
        <end position="145"/>
    </location>
</feature>
<name>A0A0A0EPK2_9GAMM</name>
<feature type="region of interest" description="Disordered" evidence="1">
    <location>
        <begin position="118"/>
        <end position="145"/>
    </location>
</feature>
<comment type="caution">
    <text evidence="3">The sequence shown here is derived from an EMBL/GenBank/DDBJ whole genome shotgun (WGS) entry which is preliminary data.</text>
</comment>
<dbReference type="OrthoDB" id="6058241at2"/>
<dbReference type="AlphaFoldDB" id="A0A0A0EPK2"/>
<evidence type="ECO:0000256" key="2">
    <source>
        <dbReference type="SAM" id="SignalP"/>
    </source>
</evidence>
<evidence type="ECO:0000256" key="1">
    <source>
        <dbReference type="SAM" id="MobiDB-lite"/>
    </source>
</evidence>
<keyword evidence="2" id="KW-0732">Signal</keyword>
<keyword evidence="4" id="KW-1185">Reference proteome</keyword>
<feature type="compositionally biased region" description="Basic and acidic residues" evidence="1">
    <location>
        <begin position="124"/>
        <end position="145"/>
    </location>
</feature>
<feature type="signal peptide" evidence="2">
    <location>
        <begin position="1"/>
        <end position="29"/>
    </location>
</feature>
<proteinExistence type="predicted"/>
<dbReference type="RefSeq" id="WP_036191705.1">
    <property type="nucleotide sequence ID" value="NZ_AVPS01000001.1"/>
</dbReference>
<dbReference type="STRING" id="1122185.N792_01225"/>
<evidence type="ECO:0000313" key="4">
    <source>
        <dbReference type="Proteomes" id="UP000030017"/>
    </source>
</evidence>
<gene>
    <name evidence="3" type="ORF">N792_01225</name>
</gene>
<accession>A0A0A0EPK2</accession>
<evidence type="ECO:0000313" key="3">
    <source>
        <dbReference type="EMBL" id="KGM52886.1"/>
    </source>
</evidence>
<protein>
    <submittedName>
        <fullName evidence="3">Uncharacterized protein</fullName>
    </submittedName>
</protein>